<accession>A0A4Z1P356</accession>
<dbReference type="AlphaFoldDB" id="A0A4Z1P356"/>
<evidence type="ECO:0000313" key="3">
    <source>
        <dbReference type="EMBL" id="TID23087.1"/>
    </source>
</evidence>
<dbReference type="Proteomes" id="UP000298493">
    <property type="component" value="Unassembled WGS sequence"/>
</dbReference>
<dbReference type="EMBL" id="SNSC02000007">
    <property type="protein sequence ID" value="TID23087.1"/>
    <property type="molecule type" value="Genomic_DNA"/>
</dbReference>
<gene>
    <name evidence="3" type="ORF">E6O75_ATG02261</name>
</gene>
<name>A0A4Z1P356_9PEZI</name>
<feature type="transmembrane region" description="Helical" evidence="2">
    <location>
        <begin position="6"/>
        <end position="26"/>
    </location>
</feature>
<evidence type="ECO:0000256" key="2">
    <source>
        <dbReference type="SAM" id="Phobius"/>
    </source>
</evidence>
<feature type="region of interest" description="Disordered" evidence="1">
    <location>
        <begin position="95"/>
        <end position="148"/>
    </location>
</feature>
<reference evidence="3 4" key="1">
    <citation type="submission" date="2019-04" db="EMBL/GenBank/DDBJ databases">
        <title>High contiguity whole genome sequence and gene annotation resource for two Venturia nashicola isolates.</title>
        <authorList>
            <person name="Prokchorchik M."/>
            <person name="Won K."/>
            <person name="Lee Y."/>
            <person name="Choi E.D."/>
            <person name="Segonzac C."/>
            <person name="Sohn K.H."/>
        </authorList>
    </citation>
    <scope>NUCLEOTIDE SEQUENCE [LARGE SCALE GENOMIC DNA]</scope>
    <source>
        <strain evidence="3 4">PRI2</strain>
    </source>
</reference>
<proteinExistence type="predicted"/>
<keyword evidence="2" id="KW-0472">Membrane</keyword>
<protein>
    <submittedName>
        <fullName evidence="3">Uncharacterized protein</fullName>
    </submittedName>
</protein>
<evidence type="ECO:0000313" key="4">
    <source>
        <dbReference type="Proteomes" id="UP000298493"/>
    </source>
</evidence>
<evidence type="ECO:0000256" key="1">
    <source>
        <dbReference type="SAM" id="MobiDB-lite"/>
    </source>
</evidence>
<comment type="caution">
    <text evidence="3">The sequence shown here is derived from an EMBL/GenBank/DDBJ whole genome shotgun (WGS) entry which is preliminary data.</text>
</comment>
<keyword evidence="4" id="KW-1185">Reference proteome</keyword>
<organism evidence="3 4">
    <name type="scientific">Venturia nashicola</name>
    <dbReference type="NCBI Taxonomy" id="86259"/>
    <lineage>
        <taxon>Eukaryota</taxon>
        <taxon>Fungi</taxon>
        <taxon>Dikarya</taxon>
        <taxon>Ascomycota</taxon>
        <taxon>Pezizomycotina</taxon>
        <taxon>Dothideomycetes</taxon>
        <taxon>Pleosporomycetidae</taxon>
        <taxon>Venturiales</taxon>
        <taxon>Venturiaceae</taxon>
        <taxon>Venturia</taxon>
    </lineage>
</organism>
<keyword evidence="2" id="KW-1133">Transmembrane helix</keyword>
<sequence>MPAQDLQLVVITVCSAAIMTLAAVVFSRQRAAPTFVIREEAFNQVQGQIDNLLASVRDLTITVTWLSQDVAISQNHALVGSRTLSGSTCSVGFDTDDELFPPDESRPRLPSLDSSEPMFRTQTLPRRPSSIDGHVLDSGSFVMAEKGP</sequence>
<keyword evidence="2" id="KW-0812">Transmembrane</keyword>